<keyword evidence="1" id="KW-0732">Signal</keyword>
<evidence type="ECO:0008006" key="4">
    <source>
        <dbReference type="Google" id="ProtNLM"/>
    </source>
</evidence>
<dbReference type="EMBL" id="JAUIRO010000005">
    <property type="protein sequence ID" value="KAK0713489.1"/>
    <property type="molecule type" value="Genomic_DNA"/>
</dbReference>
<feature type="chain" id="PRO_5041458983" description="Secreted protein" evidence="1">
    <location>
        <begin position="27"/>
        <end position="86"/>
    </location>
</feature>
<proteinExistence type="predicted"/>
<dbReference type="RefSeq" id="XP_060294812.1">
    <property type="nucleotide sequence ID" value="XM_060442334.1"/>
</dbReference>
<comment type="caution">
    <text evidence="2">The sequence shown here is derived from an EMBL/GenBank/DDBJ whole genome shotgun (WGS) entry which is preliminary data.</text>
</comment>
<accession>A0AA40ACR8</accession>
<sequence>MCATTGLLCSCLQFLVVSLLQSTLFSGPVPVRLDLYLFLFSVHHVDFEPLRAGLREYSCSSNGTRQESVVGWKTQISVAVDGMIER</sequence>
<keyword evidence="3" id="KW-1185">Reference proteome</keyword>
<reference evidence="2" key="1">
    <citation type="submission" date="2023-06" db="EMBL/GenBank/DDBJ databases">
        <title>Genome-scale phylogeny and comparative genomics of the fungal order Sordariales.</title>
        <authorList>
            <consortium name="Lawrence Berkeley National Laboratory"/>
            <person name="Hensen N."/>
            <person name="Bonometti L."/>
            <person name="Westerberg I."/>
            <person name="Brannstrom I.O."/>
            <person name="Guillou S."/>
            <person name="Cros-Aarteil S."/>
            <person name="Calhoun S."/>
            <person name="Haridas S."/>
            <person name="Kuo A."/>
            <person name="Mondo S."/>
            <person name="Pangilinan J."/>
            <person name="Riley R."/>
            <person name="LaButti K."/>
            <person name="Andreopoulos B."/>
            <person name="Lipzen A."/>
            <person name="Chen C."/>
            <person name="Yanf M."/>
            <person name="Daum C."/>
            <person name="Ng V."/>
            <person name="Clum A."/>
            <person name="Steindorff A."/>
            <person name="Ohm R."/>
            <person name="Martin F."/>
            <person name="Silar P."/>
            <person name="Natvig D."/>
            <person name="Lalanne C."/>
            <person name="Gautier V."/>
            <person name="Ament-velasquez S.L."/>
            <person name="Kruys A."/>
            <person name="Hutchinson M.I."/>
            <person name="Powell A.J."/>
            <person name="Barry K."/>
            <person name="Miller A.N."/>
            <person name="Grigoriev I.V."/>
            <person name="Debuchy R."/>
            <person name="Gladieux P."/>
            <person name="Thoren M.H."/>
            <person name="Johannesson H."/>
        </authorList>
    </citation>
    <scope>NUCLEOTIDE SEQUENCE</scope>
    <source>
        <strain evidence="2">SMH2392-1A</strain>
    </source>
</reference>
<protein>
    <recommendedName>
        <fullName evidence="4">Secreted protein</fullName>
    </recommendedName>
</protein>
<dbReference type="GeneID" id="85325604"/>
<organism evidence="2 3">
    <name type="scientific">Lasiosphaeria miniovina</name>
    <dbReference type="NCBI Taxonomy" id="1954250"/>
    <lineage>
        <taxon>Eukaryota</taxon>
        <taxon>Fungi</taxon>
        <taxon>Dikarya</taxon>
        <taxon>Ascomycota</taxon>
        <taxon>Pezizomycotina</taxon>
        <taxon>Sordariomycetes</taxon>
        <taxon>Sordariomycetidae</taxon>
        <taxon>Sordariales</taxon>
        <taxon>Lasiosphaeriaceae</taxon>
        <taxon>Lasiosphaeria</taxon>
    </lineage>
</organism>
<name>A0AA40ACR8_9PEZI</name>
<evidence type="ECO:0000313" key="2">
    <source>
        <dbReference type="EMBL" id="KAK0713489.1"/>
    </source>
</evidence>
<gene>
    <name evidence="2" type="ORF">B0T26DRAFT_717611</name>
</gene>
<dbReference type="AlphaFoldDB" id="A0AA40ACR8"/>
<evidence type="ECO:0000313" key="3">
    <source>
        <dbReference type="Proteomes" id="UP001172101"/>
    </source>
</evidence>
<evidence type="ECO:0000256" key="1">
    <source>
        <dbReference type="SAM" id="SignalP"/>
    </source>
</evidence>
<feature type="signal peptide" evidence="1">
    <location>
        <begin position="1"/>
        <end position="26"/>
    </location>
</feature>
<dbReference type="Proteomes" id="UP001172101">
    <property type="component" value="Unassembled WGS sequence"/>
</dbReference>